<evidence type="ECO:0000256" key="1">
    <source>
        <dbReference type="ARBA" id="ARBA00005854"/>
    </source>
</evidence>
<organism evidence="8 9">
    <name type="scientific">Thermotoga petrophila (strain ATCC BAA-489 / DSM 13996 / JCM 10882 / RKU-10)</name>
    <name type="common">Thermotoga naphthophila</name>
    <dbReference type="NCBI Taxonomy" id="590168"/>
    <lineage>
        <taxon>Bacteria</taxon>
        <taxon>Thermotogati</taxon>
        <taxon>Thermotogota</taxon>
        <taxon>Thermotogae</taxon>
        <taxon>Thermotogales</taxon>
        <taxon>Thermotogaceae</taxon>
        <taxon>Thermotoga</taxon>
    </lineage>
</organism>
<dbReference type="InterPro" id="IPR050857">
    <property type="entry name" value="D-2-hydroxyacid_DH"/>
</dbReference>
<comment type="similarity">
    <text evidence="1 5">Belongs to the D-isomer specific 2-hydroxyacid dehydrogenase family.</text>
</comment>
<feature type="domain" description="D-isomer specific 2-hydroxyacid dehydrogenase catalytic" evidence="6">
    <location>
        <begin position="16"/>
        <end position="313"/>
    </location>
</feature>
<keyword evidence="3 5" id="KW-0560">Oxidoreductase</keyword>
<dbReference type="Pfam" id="PF00389">
    <property type="entry name" value="2-Hacid_dh"/>
    <property type="match status" value="1"/>
</dbReference>
<evidence type="ECO:0000256" key="2">
    <source>
        <dbReference type="ARBA" id="ARBA00022605"/>
    </source>
</evidence>
<dbReference type="InterPro" id="IPR006140">
    <property type="entry name" value="D-isomer_DH_NAD-bd"/>
</dbReference>
<evidence type="ECO:0000313" key="8">
    <source>
        <dbReference type="EMBL" id="ADA67052.1"/>
    </source>
</evidence>
<name>D2C7W6_THEP2</name>
<evidence type="ECO:0000256" key="5">
    <source>
        <dbReference type="RuleBase" id="RU003719"/>
    </source>
</evidence>
<keyword evidence="2" id="KW-0028">Amino-acid biosynthesis</keyword>
<evidence type="ECO:0000313" key="9">
    <source>
        <dbReference type="Proteomes" id="UP000000940"/>
    </source>
</evidence>
<dbReference type="GO" id="GO:0008652">
    <property type="term" value="P:amino acid biosynthetic process"/>
    <property type="evidence" value="ECO:0007669"/>
    <property type="project" value="UniProtKB-KW"/>
</dbReference>
<evidence type="ECO:0000259" key="6">
    <source>
        <dbReference type="Pfam" id="PF00389"/>
    </source>
</evidence>
<feature type="domain" description="D-isomer specific 2-hydroxyacid dehydrogenase NAD-binding" evidence="7">
    <location>
        <begin position="106"/>
        <end position="281"/>
    </location>
</feature>
<protein>
    <submittedName>
        <fullName evidence="8">D-isomer specific 2-hydroxyacid dehydrogenase NAD-binding protein</fullName>
    </submittedName>
</protein>
<accession>D2C7W6</accession>
<sequence length="329" mass="36544">MRKVVVATRTFGRYTKEPIDYLERNGFVVLRVEKEEELREAIKDAEALIVGTHTVTREMIESSNLKVIAKHGVGVDNIDVEAATEKGIPVTITLGANSLSVAELTIAFIFALSRGLIWAHNKLFYEKKWEGYVGQEVSGKVMGVIGFGSIGREVVKKAVCLGMNVLVYDPYVSKDSVRLLEATPVDDLEQLLKESDFVSLHVPLNESTKNMIGERELSLMKKSAFLINTSRGELVDEEALVKALKEGRIAGAALDVFSEEPPDANSPLFECPNLITTAHIGAHTKEAIFRMNMMAAQSIVDFFKGRIPRYVVNKEVIRILKEKGYQEIS</sequence>
<evidence type="ECO:0000256" key="3">
    <source>
        <dbReference type="ARBA" id="ARBA00023002"/>
    </source>
</evidence>
<evidence type="ECO:0000256" key="4">
    <source>
        <dbReference type="ARBA" id="ARBA00023027"/>
    </source>
</evidence>
<dbReference type="PROSITE" id="PS00065">
    <property type="entry name" value="D_2_HYDROXYACID_DH_1"/>
    <property type="match status" value="1"/>
</dbReference>
<dbReference type="CDD" id="cd12172">
    <property type="entry name" value="PGDH_like_2"/>
    <property type="match status" value="1"/>
</dbReference>
<dbReference type="AlphaFoldDB" id="D2C7W6"/>
<dbReference type="Proteomes" id="UP000000940">
    <property type="component" value="Chromosome"/>
</dbReference>
<dbReference type="PROSITE" id="PS00671">
    <property type="entry name" value="D_2_HYDROXYACID_DH_3"/>
    <property type="match status" value="1"/>
</dbReference>
<dbReference type="PANTHER" id="PTHR42789:SF1">
    <property type="entry name" value="D-ISOMER SPECIFIC 2-HYDROXYACID DEHYDROGENASE FAMILY PROTEIN (AFU_ORTHOLOGUE AFUA_6G10090)"/>
    <property type="match status" value="1"/>
</dbReference>
<dbReference type="PANTHER" id="PTHR42789">
    <property type="entry name" value="D-ISOMER SPECIFIC 2-HYDROXYACID DEHYDROGENASE FAMILY PROTEIN (AFU_ORTHOLOGUE AFUA_6G10090)"/>
    <property type="match status" value="1"/>
</dbReference>
<keyword evidence="9" id="KW-1185">Reference proteome</keyword>
<dbReference type="EMBL" id="CP001839">
    <property type="protein sequence ID" value="ADA67052.1"/>
    <property type="molecule type" value="Genomic_DNA"/>
</dbReference>
<dbReference type="InterPro" id="IPR029753">
    <property type="entry name" value="D-isomer_DH_CS"/>
</dbReference>
<dbReference type="InterPro" id="IPR006139">
    <property type="entry name" value="D-isomer_2_OHA_DH_cat_dom"/>
</dbReference>
<dbReference type="SUPFAM" id="SSF51735">
    <property type="entry name" value="NAD(P)-binding Rossmann-fold domains"/>
    <property type="match status" value="1"/>
</dbReference>
<gene>
    <name evidence="8" type="ordered locus">Tnap_0963</name>
</gene>
<dbReference type="HOGENOM" id="CLU_019796_1_3_0"/>
<dbReference type="KEGG" id="tnp:Tnap_0963"/>
<dbReference type="Gene3D" id="3.40.50.720">
    <property type="entry name" value="NAD(P)-binding Rossmann-like Domain"/>
    <property type="match status" value="2"/>
</dbReference>
<dbReference type="GO" id="GO:0051287">
    <property type="term" value="F:NAD binding"/>
    <property type="evidence" value="ECO:0007669"/>
    <property type="project" value="InterPro"/>
</dbReference>
<keyword evidence="4" id="KW-0520">NAD</keyword>
<dbReference type="InterPro" id="IPR029752">
    <property type="entry name" value="D-isomer_DH_CS1"/>
</dbReference>
<dbReference type="FunFam" id="3.40.50.720:FF:000203">
    <property type="entry name" value="D-3-phosphoglycerate dehydrogenase (SerA)"/>
    <property type="match status" value="1"/>
</dbReference>
<dbReference type="RefSeq" id="WP_012896269.1">
    <property type="nucleotide sequence ID" value="NC_013642.1"/>
</dbReference>
<reference evidence="8 9" key="1">
    <citation type="submission" date="2009-12" db="EMBL/GenBank/DDBJ databases">
        <title>Complete sequence of Thermotoga petrophila RKU-1.</title>
        <authorList>
            <consortium name="US DOE Joint Genome Institute"/>
            <person name="Lucas S."/>
            <person name="Copeland A."/>
            <person name="Lapidus A."/>
            <person name="Glavina del Rio T."/>
            <person name="Dalin E."/>
            <person name="Tice H."/>
            <person name="Bruce D."/>
            <person name="Goodwin L."/>
            <person name="Pitluck S."/>
            <person name="Munk A.C."/>
            <person name="Brettin T."/>
            <person name="Detter J.C."/>
            <person name="Han C."/>
            <person name="Tapia R."/>
            <person name="Larimer F."/>
            <person name="Land M."/>
            <person name="Hauser L."/>
            <person name="Kyrpides N."/>
            <person name="Mikhailova N."/>
            <person name="Nelson K.E."/>
            <person name="Gogarten J.P."/>
            <person name="Noll K.M."/>
        </authorList>
    </citation>
    <scope>NUCLEOTIDE SEQUENCE [LARGE SCALE GENOMIC DNA]</scope>
    <source>
        <strain evidence="9">ATCC BAA-489 / DSM 13996 / JCM 10882 / RKU-10</strain>
    </source>
</reference>
<proteinExistence type="inferred from homology"/>
<dbReference type="InterPro" id="IPR036291">
    <property type="entry name" value="NAD(P)-bd_dom_sf"/>
</dbReference>
<dbReference type="Pfam" id="PF02826">
    <property type="entry name" value="2-Hacid_dh_C"/>
    <property type="match status" value="1"/>
</dbReference>
<dbReference type="SUPFAM" id="SSF52283">
    <property type="entry name" value="Formate/glycerate dehydrogenase catalytic domain-like"/>
    <property type="match status" value="1"/>
</dbReference>
<dbReference type="PROSITE" id="PS00670">
    <property type="entry name" value="D_2_HYDROXYACID_DH_2"/>
    <property type="match status" value="1"/>
</dbReference>
<evidence type="ECO:0000259" key="7">
    <source>
        <dbReference type="Pfam" id="PF02826"/>
    </source>
</evidence>
<dbReference type="GO" id="GO:0016616">
    <property type="term" value="F:oxidoreductase activity, acting on the CH-OH group of donors, NAD or NADP as acceptor"/>
    <property type="evidence" value="ECO:0007669"/>
    <property type="project" value="InterPro"/>
</dbReference>